<sequence length="332" mass="39154">MRLCQRLCIVLATLNLLACSPELPEHVTTYRDRLANVLEVDTPSPTAVSPMQPFPRVKKPENKIKLTLNEFYQLSDCPLYSLVAERNTTLGRLQAPSTRYHYEQRLLHALKRCADNTEDSKLKTKLNQWYRLKQQQRAQNWYWLLGSEELRHGLSRNQGWLSAQPKHSDAVESWRYLQQMRPPSARDIDLAILEQHLKRIADAHVVSRVIRTQRYLAQQLPAFTQWLEQHRPECTNDSAQYLRNVFGRFFIERIQPVGARLNHYHYRLNPMLDDLYRQPGQPEAIVRWLDSYWLQGFQEYQTAMQEHIQWWQDFFKQCELAPPTAGMGLGPT</sequence>
<feature type="signal peptide" evidence="1">
    <location>
        <begin position="1"/>
        <end position="18"/>
    </location>
</feature>
<evidence type="ECO:0000256" key="1">
    <source>
        <dbReference type="SAM" id="SignalP"/>
    </source>
</evidence>
<accession>A0A2S2E2S2</accession>
<keyword evidence="3" id="KW-1185">Reference proteome</keyword>
<gene>
    <name evidence="2" type="ORF">HMF8227_01344</name>
</gene>
<reference evidence="2 3" key="1">
    <citation type="submission" date="2018-05" db="EMBL/GenBank/DDBJ databases">
        <title>Salinimonas sp. HMF8227 Genome sequencing and assembly.</title>
        <authorList>
            <person name="Kang H."/>
            <person name="Kang J."/>
            <person name="Cha I."/>
            <person name="Kim H."/>
            <person name="Joh K."/>
        </authorList>
    </citation>
    <scope>NUCLEOTIDE SEQUENCE [LARGE SCALE GENOMIC DNA]</scope>
    <source>
        <strain evidence="2 3">HMF8227</strain>
    </source>
</reference>
<protein>
    <recommendedName>
        <fullName evidence="4">DUF3080 domain-containing protein</fullName>
    </recommendedName>
</protein>
<keyword evidence="1" id="KW-0732">Signal</keyword>
<dbReference type="InterPro" id="IPR021431">
    <property type="entry name" value="DUF3080"/>
</dbReference>
<dbReference type="KEGG" id="salh:HMF8227_01344"/>
<dbReference type="Pfam" id="PF11279">
    <property type="entry name" value="DUF3080"/>
    <property type="match status" value="1"/>
</dbReference>
<dbReference type="AlphaFoldDB" id="A0A2S2E2S2"/>
<dbReference type="Proteomes" id="UP000245728">
    <property type="component" value="Chromosome"/>
</dbReference>
<dbReference type="OrthoDB" id="5760979at2"/>
<dbReference type="EMBL" id="CP029347">
    <property type="protein sequence ID" value="AWL11822.1"/>
    <property type="molecule type" value="Genomic_DNA"/>
</dbReference>
<organism evidence="2 3">
    <name type="scientific">Saliniradius amylolyticus</name>
    <dbReference type="NCBI Taxonomy" id="2183582"/>
    <lineage>
        <taxon>Bacteria</taxon>
        <taxon>Pseudomonadati</taxon>
        <taxon>Pseudomonadota</taxon>
        <taxon>Gammaproteobacteria</taxon>
        <taxon>Alteromonadales</taxon>
        <taxon>Alteromonadaceae</taxon>
        <taxon>Saliniradius</taxon>
    </lineage>
</organism>
<name>A0A2S2E2S2_9ALTE</name>
<feature type="chain" id="PRO_5015554547" description="DUF3080 domain-containing protein" evidence="1">
    <location>
        <begin position="19"/>
        <end position="332"/>
    </location>
</feature>
<evidence type="ECO:0000313" key="3">
    <source>
        <dbReference type="Proteomes" id="UP000245728"/>
    </source>
</evidence>
<evidence type="ECO:0008006" key="4">
    <source>
        <dbReference type="Google" id="ProtNLM"/>
    </source>
</evidence>
<evidence type="ECO:0000313" key="2">
    <source>
        <dbReference type="EMBL" id="AWL11822.1"/>
    </source>
</evidence>
<proteinExistence type="predicted"/>